<dbReference type="OrthoDB" id="2267525at2759"/>
<evidence type="ECO:0000313" key="2">
    <source>
        <dbReference type="EMBL" id="KAG2226877.1"/>
    </source>
</evidence>
<reference evidence="2 3" key="1">
    <citation type="submission" date="2020-12" db="EMBL/GenBank/DDBJ databases">
        <title>Metabolic potential, ecology and presence of endohyphal bacteria is reflected in genomic diversity of Mucoromycotina.</title>
        <authorList>
            <person name="Muszewska A."/>
            <person name="Okrasinska A."/>
            <person name="Steczkiewicz K."/>
            <person name="Drgas O."/>
            <person name="Orlowska M."/>
            <person name="Perlinska-Lenart U."/>
            <person name="Aleksandrzak-Piekarczyk T."/>
            <person name="Szatraj K."/>
            <person name="Zielenkiewicz U."/>
            <person name="Pilsyk S."/>
            <person name="Malc E."/>
            <person name="Mieczkowski P."/>
            <person name="Kruszewska J.S."/>
            <person name="Biernat P."/>
            <person name="Pawlowska J."/>
        </authorList>
    </citation>
    <scope>NUCLEOTIDE SEQUENCE [LARGE SCALE GENOMIC DNA]</scope>
    <source>
        <strain evidence="2 3">CBS 142.35</strain>
    </source>
</reference>
<organism evidence="2 3">
    <name type="scientific">Circinella minor</name>
    <dbReference type="NCBI Taxonomy" id="1195481"/>
    <lineage>
        <taxon>Eukaryota</taxon>
        <taxon>Fungi</taxon>
        <taxon>Fungi incertae sedis</taxon>
        <taxon>Mucoromycota</taxon>
        <taxon>Mucoromycotina</taxon>
        <taxon>Mucoromycetes</taxon>
        <taxon>Mucorales</taxon>
        <taxon>Lichtheimiaceae</taxon>
        <taxon>Circinella</taxon>
    </lineage>
</organism>
<feature type="compositionally biased region" description="Polar residues" evidence="1">
    <location>
        <begin position="20"/>
        <end position="38"/>
    </location>
</feature>
<feature type="region of interest" description="Disordered" evidence="1">
    <location>
        <begin position="20"/>
        <end position="41"/>
    </location>
</feature>
<gene>
    <name evidence="2" type="ORF">INT45_010156</name>
</gene>
<sequence length="434" mass="49500">MVCPEFLSDVISDDNVIQTNDQNNENQVSEPKQPPNTAKETRREKEFLQRISHFSSVLGVSTWTHDVQRLYYTYRSALVPYRRRFSTEAAVSLIFIGTRVQKPGSTLSDYGSIIGITDVRALNSSFKRLSNIIKTSCTPALSPSSRMDTIPLPLKDISINEIEARISTIIIKILDPISIIFSLPETRILDLKYWTVRVYDVAVQAELQTGRHMDPLITACVVVGASVIGQNVTIQMKDWKLLGKHISYGFTTIQARYAEILKIMKQIAKKIPWTSQMTMAKLKASHYLGEIIELGANHNIDTEDQQGHKQQQTFSAERHPPAYLQNQAFIQRRTKQINIALKYFVKPSSSIMIKTDLMSSELLSMDPEIRMIYLLLAKNVPTSEIEGMSSHRIYEQVYRLYLQKDSKLSAEELNSSELTEKDMDDRELAQYVKN</sequence>
<name>A0A8H7SCN9_9FUNG</name>
<comment type="caution">
    <text evidence="2">The sequence shown here is derived from an EMBL/GenBank/DDBJ whole genome shotgun (WGS) entry which is preliminary data.</text>
</comment>
<dbReference type="Proteomes" id="UP000646827">
    <property type="component" value="Unassembled WGS sequence"/>
</dbReference>
<evidence type="ECO:0000256" key="1">
    <source>
        <dbReference type="SAM" id="MobiDB-lite"/>
    </source>
</evidence>
<protein>
    <submittedName>
        <fullName evidence="2">Uncharacterized protein</fullName>
    </submittedName>
</protein>
<proteinExistence type="predicted"/>
<keyword evidence="3" id="KW-1185">Reference proteome</keyword>
<evidence type="ECO:0000313" key="3">
    <source>
        <dbReference type="Proteomes" id="UP000646827"/>
    </source>
</evidence>
<dbReference type="EMBL" id="JAEPRB010000012">
    <property type="protein sequence ID" value="KAG2226877.1"/>
    <property type="molecule type" value="Genomic_DNA"/>
</dbReference>
<accession>A0A8H7SCN9</accession>
<dbReference type="AlphaFoldDB" id="A0A8H7SCN9"/>